<organism evidence="2 3">
    <name type="scientific">Scylla paramamosain</name>
    <name type="common">Mud crab</name>
    <dbReference type="NCBI Taxonomy" id="85552"/>
    <lineage>
        <taxon>Eukaryota</taxon>
        <taxon>Metazoa</taxon>
        <taxon>Ecdysozoa</taxon>
        <taxon>Arthropoda</taxon>
        <taxon>Crustacea</taxon>
        <taxon>Multicrustacea</taxon>
        <taxon>Malacostraca</taxon>
        <taxon>Eumalacostraca</taxon>
        <taxon>Eucarida</taxon>
        <taxon>Decapoda</taxon>
        <taxon>Pleocyemata</taxon>
        <taxon>Brachyura</taxon>
        <taxon>Eubrachyura</taxon>
        <taxon>Portunoidea</taxon>
        <taxon>Portunidae</taxon>
        <taxon>Portuninae</taxon>
        <taxon>Scylla</taxon>
    </lineage>
</organism>
<feature type="signal peptide" evidence="1">
    <location>
        <begin position="1"/>
        <end position="20"/>
    </location>
</feature>
<keyword evidence="3" id="KW-1185">Reference proteome</keyword>
<protein>
    <recommendedName>
        <fullName evidence="4">Secreted protein</fullName>
    </recommendedName>
</protein>
<evidence type="ECO:0000313" key="3">
    <source>
        <dbReference type="Proteomes" id="UP001487740"/>
    </source>
</evidence>
<dbReference type="EMBL" id="JARAKH010000039">
    <property type="protein sequence ID" value="KAK8382293.1"/>
    <property type="molecule type" value="Genomic_DNA"/>
</dbReference>
<accession>A0AAW0T505</accession>
<keyword evidence="1" id="KW-0732">Signal</keyword>
<dbReference type="Proteomes" id="UP001487740">
    <property type="component" value="Unassembled WGS sequence"/>
</dbReference>
<proteinExistence type="predicted"/>
<dbReference type="AlphaFoldDB" id="A0AAW0T505"/>
<feature type="chain" id="PRO_5043329083" description="Secreted protein" evidence="1">
    <location>
        <begin position="21"/>
        <end position="83"/>
    </location>
</feature>
<evidence type="ECO:0008006" key="4">
    <source>
        <dbReference type="Google" id="ProtNLM"/>
    </source>
</evidence>
<gene>
    <name evidence="2" type="ORF">O3P69_015316</name>
</gene>
<comment type="caution">
    <text evidence="2">The sequence shown here is derived from an EMBL/GenBank/DDBJ whole genome shotgun (WGS) entry which is preliminary data.</text>
</comment>
<sequence>MGLWHVIFLTSILVRPQQDAKHHHEQPIPAKSGCSLHRIRHGEHRLHPALLEWLALRTPLDRYHSLGMNLPASKPRIGVSTHW</sequence>
<name>A0AAW0T505_SCYPA</name>
<reference evidence="2 3" key="1">
    <citation type="submission" date="2023-03" db="EMBL/GenBank/DDBJ databases">
        <title>High-quality genome of Scylla paramamosain provides insights in environmental adaptation.</title>
        <authorList>
            <person name="Zhang L."/>
        </authorList>
    </citation>
    <scope>NUCLEOTIDE SEQUENCE [LARGE SCALE GENOMIC DNA]</scope>
    <source>
        <strain evidence="2">LZ_2023a</strain>
        <tissue evidence="2">Muscle</tissue>
    </source>
</reference>
<evidence type="ECO:0000256" key="1">
    <source>
        <dbReference type="SAM" id="SignalP"/>
    </source>
</evidence>
<evidence type="ECO:0000313" key="2">
    <source>
        <dbReference type="EMBL" id="KAK8382293.1"/>
    </source>
</evidence>